<evidence type="ECO:0000313" key="2">
    <source>
        <dbReference type="Proteomes" id="UP000190064"/>
    </source>
</evidence>
<dbReference type="EMBL" id="MTSD02000009">
    <property type="protein sequence ID" value="OOV86084.1"/>
    <property type="molecule type" value="Genomic_DNA"/>
</dbReference>
<name>A0A1T1H883_OCELI</name>
<keyword evidence="2" id="KW-1185">Reference proteome</keyword>
<sequence>MPVKPINYRGIEEVCRAHAERLRWARDTLSPLFPLQPENLSRLSPIDLAVFDQFVVRFSKLQDAMGAKLFPAVLELTKEQGELRTFIDKLHQLEKMGALDSAEQWLVFREMRNQFAHDYPTDPNMQSGLLNQAFDMTEILLKTLDQITDFAAPYLPK</sequence>
<organism evidence="1 2">
    <name type="scientific">Oceanospirillum linum</name>
    <dbReference type="NCBI Taxonomy" id="966"/>
    <lineage>
        <taxon>Bacteria</taxon>
        <taxon>Pseudomonadati</taxon>
        <taxon>Pseudomonadota</taxon>
        <taxon>Gammaproteobacteria</taxon>
        <taxon>Oceanospirillales</taxon>
        <taxon>Oceanospirillaceae</taxon>
        <taxon>Oceanospirillum</taxon>
    </lineage>
</organism>
<dbReference type="Proteomes" id="UP000190064">
    <property type="component" value="Unassembled WGS sequence"/>
</dbReference>
<reference evidence="1" key="1">
    <citation type="submission" date="2017-02" db="EMBL/GenBank/DDBJ databases">
        <title>Draft Genome Sequence of the Salt Water Bacterium Oceanospirillum linum ATCC 11336.</title>
        <authorList>
            <person name="Trachtenberg A.M."/>
            <person name="Carney J.G."/>
            <person name="Linnane J.D."/>
            <person name="Rheaume B.A."/>
            <person name="Pitts N.L."/>
            <person name="Mykles D.L."/>
            <person name="Maclea K.S."/>
        </authorList>
    </citation>
    <scope>NUCLEOTIDE SEQUENCE [LARGE SCALE GENOMIC DNA]</scope>
    <source>
        <strain evidence="1">ATCC 11336</strain>
    </source>
</reference>
<gene>
    <name evidence="1" type="ORF">BTA35_0215205</name>
</gene>
<proteinExistence type="predicted"/>
<accession>A0A1T1H883</accession>
<dbReference type="AlphaFoldDB" id="A0A1T1H883"/>
<dbReference type="SUPFAM" id="SSF81593">
    <property type="entry name" value="Nucleotidyltransferase substrate binding subunit/domain"/>
    <property type="match status" value="1"/>
</dbReference>
<evidence type="ECO:0000313" key="1">
    <source>
        <dbReference type="EMBL" id="OOV86084.1"/>
    </source>
</evidence>
<dbReference type="Gene3D" id="1.20.120.330">
    <property type="entry name" value="Nucleotidyltransferases domain 2"/>
    <property type="match status" value="1"/>
</dbReference>
<protein>
    <submittedName>
        <fullName evidence="1">Uncharacterized protein</fullName>
    </submittedName>
</protein>
<comment type="caution">
    <text evidence="1">The sequence shown here is derived from an EMBL/GenBank/DDBJ whole genome shotgun (WGS) entry which is preliminary data.</text>
</comment>